<name>A0A8T3YNI5_9ARCH</name>
<comment type="caution">
    <text evidence="1">The sequence shown here is derived from an EMBL/GenBank/DDBJ whole genome shotgun (WGS) entry which is preliminary data.</text>
</comment>
<dbReference type="EMBL" id="JACQPB010000043">
    <property type="protein sequence ID" value="MBI4210826.1"/>
    <property type="molecule type" value="Genomic_DNA"/>
</dbReference>
<evidence type="ECO:0000313" key="2">
    <source>
        <dbReference type="Proteomes" id="UP000732298"/>
    </source>
</evidence>
<evidence type="ECO:0000313" key="1">
    <source>
        <dbReference type="EMBL" id="MBI4210826.1"/>
    </source>
</evidence>
<dbReference type="Proteomes" id="UP000732298">
    <property type="component" value="Unassembled WGS sequence"/>
</dbReference>
<protein>
    <submittedName>
        <fullName evidence="1">Uncharacterized protein</fullName>
    </submittedName>
</protein>
<proteinExistence type="predicted"/>
<accession>A0A8T3YNI5</accession>
<organism evidence="1 2">
    <name type="scientific">Candidatus Iainarchaeum sp</name>
    <dbReference type="NCBI Taxonomy" id="3101447"/>
    <lineage>
        <taxon>Archaea</taxon>
        <taxon>Candidatus Iainarchaeota</taxon>
        <taxon>Candidatus Iainarchaeia</taxon>
        <taxon>Candidatus Iainarchaeales</taxon>
        <taxon>Candidatus Iainarchaeaceae</taxon>
        <taxon>Candidatus Iainarchaeum</taxon>
    </lineage>
</organism>
<sequence length="141" mass="15432">MNGRVLIAVNDPRERAGLSDYVTELFSHCIGAVSVDSGDASILNRGQRQEGRAYDFITVDDTPEGVAGVVGLRQADTTTPVYMIGDLYTQIGWSVRGPDGLQNVADYFAERIGATAYADRDDFDTDLAHIVRELAQECMRN</sequence>
<reference evidence="1" key="1">
    <citation type="submission" date="2020-07" db="EMBL/GenBank/DDBJ databases">
        <title>Huge and variable diversity of episymbiotic CPR bacteria and DPANN archaea in groundwater ecosystems.</title>
        <authorList>
            <person name="He C.Y."/>
            <person name="Keren R."/>
            <person name="Whittaker M."/>
            <person name="Farag I.F."/>
            <person name="Doudna J."/>
            <person name="Cate J.H.D."/>
            <person name="Banfield J.F."/>
        </authorList>
    </citation>
    <scope>NUCLEOTIDE SEQUENCE</scope>
    <source>
        <strain evidence="1">NC_groundwater_1296_Ag_S-0.2um_52_80</strain>
    </source>
</reference>
<gene>
    <name evidence="1" type="ORF">HY544_04955</name>
</gene>
<dbReference type="AlphaFoldDB" id="A0A8T3YNI5"/>